<dbReference type="GO" id="GO:0016887">
    <property type="term" value="F:ATP hydrolysis activity"/>
    <property type="evidence" value="ECO:0007669"/>
    <property type="project" value="InterPro"/>
</dbReference>
<sequence length="150" mass="16284">MLTGDERISSGDAYVHGHSLKTHIHDIFCLLRGIPVRVGSARGIQLAEQLGFLKHYDKKVHECSGGTKRKISTAVALLGDAPLVFLDEPTTGMDPASKRRVWSCVSSAVVGGRSVVLTSHSMEECEALCSRLTVMVNGRLYCLGPLQHLK</sequence>
<dbReference type="AlphaFoldDB" id="A0A5E4PZ78"/>
<dbReference type="Pfam" id="PF13304">
    <property type="entry name" value="AAA_21"/>
    <property type="match status" value="1"/>
</dbReference>
<reference evidence="2 3" key="1">
    <citation type="submission" date="2017-07" db="EMBL/GenBank/DDBJ databases">
        <authorList>
            <person name="Talla V."/>
            <person name="Backstrom N."/>
        </authorList>
    </citation>
    <scope>NUCLEOTIDE SEQUENCE [LARGE SCALE GENOMIC DNA]</scope>
</reference>
<dbReference type="InterPro" id="IPR026082">
    <property type="entry name" value="ABCA"/>
</dbReference>
<name>A0A5E4PZ78_9NEOP</name>
<dbReference type="GO" id="GO:0016020">
    <property type="term" value="C:membrane"/>
    <property type="evidence" value="ECO:0007669"/>
    <property type="project" value="InterPro"/>
</dbReference>
<dbReference type="GO" id="GO:0140359">
    <property type="term" value="F:ABC-type transporter activity"/>
    <property type="evidence" value="ECO:0007669"/>
    <property type="project" value="InterPro"/>
</dbReference>
<organism evidence="2 3">
    <name type="scientific">Leptidea sinapis</name>
    <dbReference type="NCBI Taxonomy" id="189913"/>
    <lineage>
        <taxon>Eukaryota</taxon>
        <taxon>Metazoa</taxon>
        <taxon>Ecdysozoa</taxon>
        <taxon>Arthropoda</taxon>
        <taxon>Hexapoda</taxon>
        <taxon>Insecta</taxon>
        <taxon>Pterygota</taxon>
        <taxon>Neoptera</taxon>
        <taxon>Endopterygota</taxon>
        <taxon>Lepidoptera</taxon>
        <taxon>Glossata</taxon>
        <taxon>Ditrysia</taxon>
        <taxon>Papilionoidea</taxon>
        <taxon>Pieridae</taxon>
        <taxon>Dismorphiinae</taxon>
        <taxon>Leptidea</taxon>
    </lineage>
</organism>
<evidence type="ECO:0000313" key="3">
    <source>
        <dbReference type="Proteomes" id="UP000324832"/>
    </source>
</evidence>
<keyword evidence="3" id="KW-1185">Reference proteome</keyword>
<dbReference type="PANTHER" id="PTHR19229:SF250">
    <property type="entry name" value="ABC TRANSPORTER DOMAIN-CONTAINING PROTEIN-RELATED"/>
    <property type="match status" value="1"/>
</dbReference>
<dbReference type="PANTHER" id="PTHR19229">
    <property type="entry name" value="ATP-BINDING CASSETTE TRANSPORTER SUBFAMILY A ABCA"/>
    <property type="match status" value="1"/>
</dbReference>
<dbReference type="Gene3D" id="3.40.50.300">
    <property type="entry name" value="P-loop containing nucleotide triphosphate hydrolases"/>
    <property type="match status" value="1"/>
</dbReference>
<accession>A0A5E4PZ78</accession>
<feature type="non-terminal residue" evidence="2">
    <location>
        <position position="150"/>
    </location>
</feature>
<dbReference type="GO" id="GO:0005319">
    <property type="term" value="F:lipid transporter activity"/>
    <property type="evidence" value="ECO:0007669"/>
    <property type="project" value="TreeGrafter"/>
</dbReference>
<dbReference type="EMBL" id="FZQP02000750">
    <property type="protein sequence ID" value="VVC90264.1"/>
    <property type="molecule type" value="Genomic_DNA"/>
</dbReference>
<feature type="domain" description="ATPase AAA-type core" evidence="1">
    <location>
        <begin position="61"/>
        <end position="124"/>
    </location>
</feature>
<proteinExistence type="predicted"/>
<evidence type="ECO:0000259" key="1">
    <source>
        <dbReference type="Pfam" id="PF13304"/>
    </source>
</evidence>
<protein>
    <recommendedName>
        <fullName evidence="1">ATPase AAA-type core domain-containing protein</fullName>
    </recommendedName>
</protein>
<dbReference type="SUPFAM" id="SSF52540">
    <property type="entry name" value="P-loop containing nucleoside triphosphate hydrolases"/>
    <property type="match status" value="1"/>
</dbReference>
<dbReference type="InterPro" id="IPR027417">
    <property type="entry name" value="P-loop_NTPase"/>
</dbReference>
<gene>
    <name evidence="2" type="ORF">LSINAPIS_LOCUS3209</name>
</gene>
<dbReference type="InterPro" id="IPR003959">
    <property type="entry name" value="ATPase_AAA_core"/>
</dbReference>
<dbReference type="GO" id="GO:0005524">
    <property type="term" value="F:ATP binding"/>
    <property type="evidence" value="ECO:0007669"/>
    <property type="project" value="InterPro"/>
</dbReference>
<dbReference type="Proteomes" id="UP000324832">
    <property type="component" value="Unassembled WGS sequence"/>
</dbReference>
<evidence type="ECO:0000313" key="2">
    <source>
        <dbReference type="EMBL" id="VVC90264.1"/>
    </source>
</evidence>